<dbReference type="InterPro" id="IPR001296">
    <property type="entry name" value="Glyco_trans_1"/>
</dbReference>
<dbReference type="InterPro" id="IPR028098">
    <property type="entry name" value="Glyco_trans_4-like_N"/>
</dbReference>
<dbReference type="Pfam" id="PF00534">
    <property type="entry name" value="Glycos_transf_1"/>
    <property type="match status" value="1"/>
</dbReference>
<evidence type="ECO:0000313" key="3">
    <source>
        <dbReference type="EMBL" id="KKR70324.1"/>
    </source>
</evidence>
<dbReference type="SUPFAM" id="SSF56112">
    <property type="entry name" value="Protein kinase-like (PK-like)"/>
    <property type="match status" value="1"/>
</dbReference>
<gene>
    <name evidence="3" type="ORF">UU14_C0051G0004</name>
</gene>
<feature type="domain" description="Glycosyltransferase subfamily 4-like N-terminal" evidence="2">
    <location>
        <begin position="21"/>
        <end position="178"/>
    </location>
</feature>
<organism evidence="3 4">
    <name type="scientific">Candidatus Roizmanbacteria bacterium GW2011_GWB1_40_7</name>
    <dbReference type="NCBI Taxonomy" id="1618482"/>
    <lineage>
        <taxon>Bacteria</taxon>
        <taxon>Candidatus Roizmaniibacteriota</taxon>
    </lineage>
</organism>
<protein>
    <submittedName>
        <fullName evidence="3">Uncharacterized protein</fullName>
    </submittedName>
</protein>
<dbReference type="Gene3D" id="3.40.50.2000">
    <property type="entry name" value="Glycogen Phosphorylase B"/>
    <property type="match status" value="2"/>
</dbReference>
<sequence>MKKKTIIMSNYDSLKNLYYAGGGAVQTHRLGKALRNEYNVMVICGAYPGSQDETIDGVRYRYIGFKHAGPLAGQLLFSLLLPLYALKERYDLWIENFVPPHSTNFIPVFTKKPVIGISTISNAEDFSKKYHIPFHVIEKFGIKKYKYIVALTIQIKNKIRTINPQATIKIIPPAIDSNQFKNKSNEKDFVLYMGRIDMYQKGLDVLIEAWKEIEKINKKTKLYIAGSGTKNDTKALEQLIAASKLSESIKLIGKVSGKDKNYYLSSCKFFIAPSRFETFGISVLEALAAGKAVLCTDIEGFEWISNTCSFKVNSNNISKLAQGIEYLLTNTDKRENMQKHARVFAKRYSLKSVVSHYEKFINYVLQSDINKKMQLKRPSEFIILLDGVIKAFIHNKYEKKQLPTKIGRYIYDTPISKKYKHHDYLTGIYRYKAKKVFIKIWNGRRTSMQYQFLRNELRVSQLLYTKLHASDYTIRVPQPIEWIETESYAAAVFETIDGKPLSQFSLDIQAQHYKKILSELRTVSFRLKPLEKVQFIQRENIFYYLSILYFISVAILKSPYLIRNILSVGVTSIVHLIKIKKDVLVLNHRDLSIENILLHNDNIYLLDTEHMALTYEGYDYSMALLYSNLQLPLKRHIPVESTHNVLFFGHYLVIQKFIKKYLEKPVKIRASFS</sequence>
<dbReference type="EMBL" id="LBZM01000051">
    <property type="protein sequence ID" value="KKR70324.1"/>
    <property type="molecule type" value="Genomic_DNA"/>
</dbReference>
<dbReference type="SUPFAM" id="SSF53756">
    <property type="entry name" value="UDP-Glycosyltransferase/glycogen phosphorylase"/>
    <property type="match status" value="1"/>
</dbReference>
<reference evidence="3 4" key="1">
    <citation type="journal article" date="2015" name="Nature">
        <title>rRNA introns, odd ribosomes, and small enigmatic genomes across a large radiation of phyla.</title>
        <authorList>
            <person name="Brown C.T."/>
            <person name="Hug L.A."/>
            <person name="Thomas B.C."/>
            <person name="Sharon I."/>
            <person name="Castelle C.J."/>
            <person name="Singh A."/>
            <person name="Wilkins M.J."/>
            <person name="Williams K.H."/>
            <person name="Banfield J.F."/>
        </authorList>
    </citation>
    <scope>NUCLEOTIDE SEQUENCE [LARGE SCALE GENOMIC DNA]</scope>
</reference>
<evidence type="ECO:0000313" key="4">
    <source>
        <dbReference type="Proteomes" id="UP000034664"/>
    </source>
</evidence>
<dbReference type="PANTHER" id="PTHR12526">
    <property type="entry name" value="GLYCOSYLTRANSFERASE"/>
    <property type="match status" value="1"/>
</dbReference>
<proteinExistence type="predicted"/>
<comment type="caution">
    <text evidence="3">The sequence shown here is derived from an EMBL/GenBank/DDBJ whole genome shotgun (WGS) entry which is preliminary data.</text>
</comment>
<accession>A0A0G0SZY6</accession>
<evidence type="ECO:0000259" key="1">
    <source>
        <dbReference type="Pfam" id="PF00534"/>
    </source>
</evidence>
<dbReference type="AlphaFoldDB" id="A0A0G0SZY6"/>
<dbReference type="Pfam" id="PF13439">
    <property type="entry name" value="Glyco_transf_4"/>
    <property type="match status" value="1"/>
</dbReference>
<dbReference type="GO" id="GO:0016757">
    <property type="term" value="F:glycosyltransferase activity"/>
    <property type="evidence" value="ECO:0007669"/>
    <property type="project" value="InterPro"/>
</dbReference>
<name>A0A0G0SZY6_9BACT</name>
<dbReference type="Proteomes" id="UP000034664">
    <property type="component" value="Unassembled WGS sequence"/>
</dbReference>
<feature type="domain" description="Glycosyl transferase family 1" evidence="1">
    <location>
        <begin position="179"/>
        <end position="342"/>
    </location>
</feature>
<evidence type="ECO:0000259" key="2">
    <source>
        <dbReference type="Pfam" id="PF13439"/>
    </source>
</evidence>
<dbReference type="InterPro" id="IPR011009">
    <property type="entry name" value="Kinase-like_dom_sf"/>
</dbReference>
<dbReference type="CDD" id="cd03801">
    <property type="entry name" value="GT4_PimA-like"/>
    <property type="match status" value="1"/>
</dbReference>